<dbReference type="Proteomes" id="UP000000447">
    <property type="component" value="Chromosome"/>
</dbReference>
<name>B9KY29_THERP</name>
<accession>B9KY29</accession>
<dbReference type="KEGG" id="tro:trd_0372"/>
<dbReference type="STRING" id="309801.trd_0372"/>
<dbReference type="EMBL" id="CP001275">
    <property type="protein sequence ID" value="ACM04680.1"/>
    <property type="molecule type" value="Genomic_DNA"/>
</dbReference>
<evidence type="ECO:0000313" key="1">
    <source>
        <dbReference type="EMBL" id="ACM04680.1"/>
    </source>
</evidence>
<dbReference type="AlphaFoldDB" id="B9KY29"/>
<proteinExistence type="predicted"/>
<sequence>MCHRCPPLWSSQLWSVAKSWRCRSWTDRRSDRSTATHAGR</sequence>
<keyword evidence="2" id="KW-1185">Reference proteome</keyword>
<dbReference type="HOGENOM" id="CLU_3297868_0_0_0"/>
<gene>
    <name evidence="1" type="ordered locus">trd_0372</name>
</gene>
<protein>
    <submittedName>
        <fullName evidence="1">Uncharacterized protein</fullName>
    </submittedName>
</protein>
<evidence type="ECO:0000313" key="2">
    <source>
        <dbReference type="Proteomes" id="UP000000447"/>
    </source>
</evidence>
<organism evidence="1 2">
    <name type="scientific">Thermomicrobium roseum (strain ATCC 27502 / DSM 5159 / P-2)</name>
    <dbReference type="NCBI Taxonomy" id="309801"/>
    <lineage>
        <taxon>Bacteria</taxon>
        <taxon>Pseudomonadati</taxon>
        <taxon>Thermomicrobiota</taxon>
        <taxon>Thermomicrobia</taxon>
        <taxon>Thermomicrobiales</taxon>
        <taxon>Thermomicrobiaceae</taxon>
        <taxon>Thermomicrobium</taxon>
    </lineage>
</organism>
<reference evidence="1 2" key="1">
    <citation type="journal article" date="2009" name="PLoS ONE">
        <title>Complete genome sequence of the aerobic CO-oxidizing thermophile Thermomicrobium roseum.</title>
        <authorList>
            <person name="Wu D."/>
            <person name="Raymond J."/>
            <person name="Wu M."/>
            <person name="Chatterji S."/>
            <person name="Ren Q."/>
            <person name="Graham J.E."/>
            <person name="Bryant D.A."/>
            <person name="Robb F."/>
            <person name="Colman A."/>
            <person name="Tallon L.J."/>
            <person name="Badger J.H."/>
            <person name="Madupu R."/>
            <person name="Ward N.L."/>
            <person name="Eisen J.A."/>
        </authorList>
    </citation>
    <scope>NUCLEOTIDE SEQUENCE [LARGE SCALE GENOMIC DNA]</scope>
    <source>
        <strain evidence="2">ATCC 27502 / DSM 5159 / P-2</strain>
    </source>
</reference>